<comment type="function">
    <text evidence="6">Causes loosening and extension of plant cell walls by disrupting non-covalent bonding between cellulose microfibrils and matrix glucans. No enzymatic activity has been found.</text>
</comment>
<dbReference type="InterPro" id="IPR007118">
    <property type="entry name" value="Expan_Lol_pI"/>
</dbReference>
<keyword evidence="3 6" id="KW-0964">Secreted</keyword>
<dbReference type="PRINTS" id="PR01225">
    <property type="entry name" value="EXPANSNFAMLY"/>
</dbReference>
<evidence type="ECO:0000259" key="7">
    <source>
        <dbReference type="PROSITE" id="PS50842"/>
    </source>
</evidence>
<evidence type="ECO:0000313" key="9">
    <source>
        <dbReference type="EMBL" id="KAJ0989784.1"/>
    </source>
</evidence>
<dbReference type="PANTHER" id="PTHR31867">
    <property type="entry name" value="EXPANSIN-A15"/>
    <property type="match status" value="1"/>
</dbReference>
<evidence type="ECO:0000256" key="1">
    <source>
        <dbReference type="ARBA" id="ARBA00005392"/>
    </source>
</evidence>
<dbReference type="InterPro" id="IPR002963">
    <property type="entry name" value="Expansin"/>
</dbReference>
<organism evidence="9 10">
    <name type="scientific">Dioscorea zingiberensis</name>
    <dbReference type="NCBI Taxonomy" id="325984"/>
    <lineage>
        <taxon>Eukaryota</taxon>
        <taxon>Viridiplantae</taxon>
        <taxon>Streptophyta</taxon>
        <taxon>Embryophyta</taxon>
        <taxon>Tracheophyta</taxon>
        <taxon>Spermatophyta</taxon>
        <taxon>Magnoliopsida</taxon>
        <taxon>Liliopsida</taxon>
        <taxon>Dioscoreales</taxon>
        <taxon>Dioscoreaceae</taxon>
        <taxon>Dioscorea</taxon>
    </lineage>
</organism>
<proteinExistence type="inferred from homology"/>
<evidence type="ECO:0000313" key="10">
    <source>
        <dbReference type="Proteomes" id="UP001085076"/>
    </source>
</evidence>
<dbReference type="PROSITE" id="PS50842">
    <property type="entry name" value="EXPANSIN_EG45"/>
    <property type="match status" value="1"/>
</dbReference>
<dbReference type="SUPFAM" id="SSF49590">
    <property type="entry name" value="PHL pollen allergen"/>
    <property type="match status" value="1"/>
</dbReference>
<reference evidence="9" key="2">
    <citation type="journal article" date="2022" name="Hortic Res">
        <title>The genome of Dioscorea zingiberensis sheds light on the biosynthesis, origin and evolution of the medicinally important diosgenin saponins.</title>
        <authorList>
            <person name="Li Y."/>
            <person name="Tan C."/>
            <person name="Li Z."/>
            <person name="Guo J."/>
            <person name="Li S."/>
            <person name="Chen X."/>
            <person name="Wang C."/>
            <person name="Dai X."/>
            <person name="Yang H."/>
            <person name="Song W."/>
            <person name="Hou L."/>
            <person name="Xu J."/>
            <person name="Tong Z."/>
            <person name="Xu A."/>
            <person name="Yuan X."/>
            <person name="Wang W."/>
            <person name="Yang Q."/>
            <person name="Chen L."/>
            <person name="Sun Z."/>
            <person name="Wang K."/>
            <person name="Pan B."/>
            <person name="Chen J."/>
            <person name="Bao Y."/>
            <person name="Liu F."/>
            <person name="Qi X."/>
            <person name="Gang D.R."/>
            <person name="Wen J."/>
            <person name="Li J."/>
        </authorList>
    </citation>
    <scope>NUCLEOTIDE SEQUENCE</scope>
    <source>
        <strain evidence="9">Dzin_1.0</strain>
    </source>
</reference>
<dbReference type="EMBL" id="JAGGNH010000001">
    <property type="protein sequence ID" value="KAJ0989784.1"/>
    <property type="molecule type" value="Genomic_DNA"/>
</dbReference>
<dbReference type="SUPFAM" id="SSF50685">
    <property type="entry name" value="Barwin-like endoglucanases"/>
    <property type="match status" value="1"/>
</dbReference>
<keyword evidence="10" id="KW-1185">Reference proteome</keyword>
<protein>
    <recommendedName>
        <fullName evidence="6">Expansin</fullName>
    </recommendedName>
</protein>
<dbReference type="OrthoDB" id="5823761at2759"/>
<dbReference type="SMART" id="SM00837">
    <property type="entry name" value="DPBB_1"/>
    <property type="match status" value="1"/>
</dbReference>
<evidence type="ECO:0000259" key="8">
    <source>
        <dbReference type="PROSITE" id="PS50843"/>
    </source>
</evidence>
<reference evidence="9" key="1">
    <citation type="submission" date="2021-03" db="EMBL/GenBank/DDBJ databases">
        <authorList>
            <person name="Li Z."/>
            <person name="Yang C."/>
        </authorList>
    </citation>
    <scope>NUCLEOTIDE SEQUENCE</scope>
    <source>
        <strain evidence="9">Dzin_1.0</strain>
        <tissue evidence="9">Leaf</tissue>
    </source>
</reference>
<dbReference type="Gene3D" id="2.60.40.760">
    <property type="entry name" value="Expansin, cellulose-binding-like domain"/>
    <property type="match status" value="1"/>
</dbReference>
<comment type="subcellular location">
    <subcellularLocation>
        <location evidence="6">Secreted</location>
        <location evidence="6">Cell wall</location>
    </subcellularLocation>
    <subcellularLocation>
        <location evidence="6">Membrane</location>
        <topology evidence="6">Peripheral membrane protein</topology>
    </subcellularLocation>
</comment>
<dbReference type="Proteomes" id="UP001085076">
    <property type="component" value="Miscellaneous, Linkage group lg01"/>
</dbReference>
<dbReference type="InterPro" id="IPR036749">
    <property type="entry name" value="Expansin_CBD_sf"/>
</dbReference>
<keyword evidence="2 6" id="KW-0134">Cell wall</keyword>
<dbReference type="PRINTS" id="PR01226">
    <property type="entry name" value="EXPANSIN"/>
</dbReference>
<evidence type="ECO:0000256" key="6">
    <source>
        <dbReference type="RuleBase" id="RU365023"/>
    </source>
</evidence>
<comment type="caution">
    <text evidence="9">The sequence shown here is derived from an EMBL/GenBank/DDBJ whole genome shotgun (WGS) entry which is preliminary data.</text>
</comment>
<evidence type="ECO:0000256" key="3">
    <source>
        <dbReference type="ARBA" id="ARBA00022525"/>
    </source>
</evidence>
<comment type="similarity">
    <text evidence="1 6">Belongs to the expansin family. Expansin A subfamily.</text>
</comment>
<dbReference type="InterPro" id="IPR036908">
    <property type="entry name" value="RlpA-like_sf"/>
</dbReference>
<dbReference type="GO" id="GO:0009664">
    <property type="term" value="P:plant-type cell wall organization"/>
    <property type="evidence" value="ECO:0007669"/>
    <property type="project" value="InterPro"/>
</dbReference>
<keyword evidence="6" id="KW-0961">Cell wall biogenesis/degradation</keyword>
<dbReference type="InterPro" id="IPR007112">
    <property type="entry name" value="Expansin/allergen_DPBB_dom"/>
</dbReference>
<evidence type="ECO:0000256" key="5">
    <source>
        <dbReference type="ARBA" id="ARBA00023136"/>
    </source>
</evidence>
<sequence length="193" mass="21356">MSTGVSGALFDRGKACGACYELRCVDHIRWCLLGSPSIVVTATDFCAPNYGRPGDFGGWCNFPRDHFEMSLFSFPQIARMEADIVPVQYRRVKCERSGGVRFRVAGSSYFFEVLISNVGLDGEVVAVKVKGSQTAWLPMARNWGQNWQCNAALRGQSLSFELTSSGGRSLTSFSVAPPHWLYGQTFEGKQFEL</sequence>
<dbReference type="Pfam" id="PF03330">
    <property type="entry name" value="DPBB_1"/>
    <property type="match status" value="1"/>
</dbReference>
<dbReference type="AlphaFoldDB" id="A0A9D5DEU1"/>
<evidence type="ECO:0000256" key="2">
    <source>
        <dbReference type="ARBA" id="ARBA00022512"/>
    </source>
</evidence>
<dbReference type="Pfam" id="PF01357">
    <property type="entry name" value="Expansin_C"/>
    <property type="match status" value="1"/>
</dbReference>
<dbReference type="GO" id="GO:0005576">
    <property type="term" value="C:extracellular region"/>
    <property type="evidence" value="ECO:0007669"/>
    <property type="project" value="InterPro"/>
</dbReference>
<keyword evidence="5" id="KW-0472">Membrane</keyword>
<feature type="domain" description="Expansin-like CBD" evidence="8">
    <location>
        <begin position="109"/>
        <end position="188"/>
    </location>
</feature>
<dbReference type="Gene3D" id="2.40.40.10">
    <property type="entry name" value="RlpA-like domain"/>
    <property type="match status" value="1"/>
</dbReference>
<evidence type="ECO:0000256" key="4">
    <source>
        <dbReference type="ARBA" id="ARBA00022729"/>
    </source>
</evidence>
<keyword evidence="4" id="KW-0732">Signal</keyword>
<accession>A0A9D5DEU1</accession>
<feature type="domain" description="Expansin-like EG45" evidence="7">
    <location>
        <begin position="1"/>
        <end position="99"/>
    </location>
</feature>
<dbReference type="PROSITE" id="PS50843">
    <property type="entry name" value="EXPANSIN_CBD"/>
    <property type="match status" value="1"/>
</dbReference>
<dbReference type="InterPro" id="IPR007117">
    <property type="entry name" value="Expansin_CBD"/>
</dbReference>
<gene>
    <name evidence="9" type="ORF">J5N97_008140</name>
</gene>
<dbReference type="CDD" id="cd22274">
    <property type="entry name" value="DPBB_EXPA_N"/>
    <property type="match status" value="1"/>
</dbReference>
<name>A0A9D5DEU1_9LILI</name>
<dbReference type="InterPro" id="IPR009009">
    <property type="entry name" value="RlpA-like_DPBB"/>
</dbReference>
<dbReference type="GO" id="GO:0016020">
    <property type="term" value="C:membrane"/>
    <property type="evidence" value="ECO:0007669"/>
    <property type="project" value="UniProtKB-SubCell"/>
</dbReference>